<comment type="similarity">
    <text evidence="1">Belongs to the arginase family.</text>
</comment>
<comment type="caution">
    <text evidence="2">The sequence shown here is derived from an EMBL/GenBank/DDBJ whole genome shotgun (WGS) entry which is preliminary data.</text>
</comment>
<protein>
    <submittedName>
        <fullName evidence="2">Arginase family protein</fullName>
    </submittedName>
</protein>
<dbReference type="GO" id="GO:0033389">
    <property type="term" value="P:putrescine biosynthetic process from arginine, via agmatine"/>
    <property type="evidence" value="ECO:0007669"/>
    <property type="project" value="TreeGrafter"/>
</dbReference>
<dbReference type="Gene3D" id="3.40.800.10">
    <property type="entry name" value="Ureohydrolase domain"/>
    <property type="match status" value="1"/>
</dbReference>
<evidence type="ECO:0000256" key="1">
    <source>
        <dbReference type="PROSITE-ProRule" id="PRU00742"/>
    </source>
</evidence>
<dbReference type="PANTHER" id="PTHR11358">
    <property type="entry name" value="ARGINASE/AGMATINASE"/>
    <property type="match status" value="1"/>
</dbReference>
<name>A0A9D2D4N6_9FIRM</name>
<dbReference type="SUPFAM" id="SSF52768">
    <property type="entry name" value="Arginase/deacetylase"/>
    <property type="match status" value="1"/>
</dbReference>
<reference evidence="2" key="2">
    <citation type="submission" date="2021-04" db="EMBL/GenBank/DDBJ databases">
        <authorList>
            <person name="Gilroy R."/>
        </authorList>
    </citation>
    <scope>NUCLEOTIDE SEQUENCE</scope>
    <source>
        <strain evidence="2">CHK192-9172</strain>
    </source>
</reference>
<dbReference type="Proteomes" id="UP000824024">
    <property type="component" value="Unassembled WGS sequence"/>
</dbReference>
<accession>A0A9D2D4N6</accession>
<dbReference type="InterPro" id="IPR006035">
    <property type="entry name" value="Ureohydrolase"/>
</dbReference>
<reference evidence="2" key="1">
    <citation type="journal article" date="2021" name="PeerJ">
        <title>Extensive microbial diversity within the chicken gut microbiome revealed by metagenomics and culture.</title>
        <authorList>
            <person name="Gilroy R."/>
            <person name="Ravi A."/>
            <person name="Getino M."/>
            <person name="Pursley I."/>
            <person name="Horton D.L."/>
            <person name="Alikhan N.F."/>
            <person name="Baker D."/>
            <person name="Gharbi K."/>
            <person name="Hall N."/>
            <person name="Watson M."/>
            <person name="Adriaenssens E.M."/>
            <person name="Foster-Nyarko E."/>
            <person name="Jarju S."/>
            <person name="Secka A."/>
            <person name="Antonio M."/>
            <person name="Oren A."/>
            <person name="Chaudhuri R.R."/>
            <person name="La Ragione R."/>
            <person name="Hildebrand F."/>
            <person name="Pallen M.J."/>
        </authorList>
    </citation>
    <scope>NUCLEOTIDE SEQUENCE</scope>
    <source>
        <strain evidence="2">CHK192-9172</strain>
    </source>
</reference>
<dbReference type="AlphaFoldDB" id="A0A9D2D4N6"/>
<sequence length="262" mass="29972">MAGTENRIVIMDFSHVYEMETFYKRAQVRWLDCTDMSGTDGYCDEAGKAAIRRKIGPLPPEGIHFIDGGNYHYVSELWLEKIKRDFALAVFDHHSDMQKPLFGDILSCGSWILNTLEHNPYVRRVLLIGLSEEQEQTIPDRYKDRIRCISADDLKEKDTWSRISGLHTRLPVYISVDKDVLSEHVVDTTWDQGDMTLAQLKALMHLLIRTEHVIGIDICGECTAQLDSLSAIEENDDVNRALLAFLDKEKEQKSKGRKRSGS</sequence>
<dbReference type="PROSITE" id="PS51409">
    <property type="entry name" value="ARGINASE_2"/>
    <property type="match status" value="1"/>
</dbReference>
<proteinExistence type="inferred from homology"/>
<dbReference type="Pfam" id="PF00491">
    <property type="entry name" value="Arginase"/>
    <property type="match status" value="1"/>
</dbReference>
<evidence type="ECO:0000313" key="3">
    <source>
        <dbReference type="Proteomes" id="UP000824024"/>
    </source>
</evidence>
<gene>
    <name evidence="2" type="ORF">IAA08_11775</name>
</gene>
<organism evidence="2 3">
    <name type="scientific">Candidatus Eubacterium avistercoris</name>
    <dbReference type="NCBI Taxonomy" id="2838567"/>
    <lineage>
        <taxon>Bacteria</taxon>
        <taxon>Bacillati</taxon>
        <taxon>Bacillota</taxon>
        <taxon>Clostridia</taxon>
        <taxon>Eubacteriales</taxon>
        <taxon>Eubacteriaceae</taxon>
        <taxon>Eubacterium</taxon>
    </lineage>
</organism>
<dbReference type="EMBL" id="DXCH01000314">
    <property type="protein sequence ID" value="HIZ08597.1"/>
    <property type="molecule type" value="Genomic_DNA"/>
</dbReference>
<evidence type="ECO:0000313" key="2">
    <source>
        <dbReference type="EMBL" id="HIZ08597.1"/>
    </source>
</evidence>
<dbReference type="GO" id="GO:0046872">
    <property type="term" value="F:metal ion binding"/>
    <property type="evidence" value="ECO:0007669"/>
    <property type="project" value="InterPro"/>
</dbReference>
<dbReference type="PANTHER" id="PTHR11358:SF41">
    <property type="entry name" value="ARGINASE"/>
    <property type="match status" value="1"/>
</dbReference>
<dbReference type="InterPro" id="IPR023696">
    <property type="entry name" value="Ureohydrolase_dom_sf"/>
</dbReference>
<dbReference type="GO" id="GO:0008783">
    <property type="term" value="F:agmatinase activity"/>
    <property type="evidence" value="ECO:0007669"/>
    <property type="project" value="TreeGrafter"/>
</dbReference>